<reference evidence="2 3" key="1">
    <citation type="submission" date="2024-09" db="EMBL/GenBank/DDBJ databases">
        <authorList>
            <person name="Sun Q."/>
            <person name="Mori K."/>
        </authorList>
    </citation>
    <scope>NUCLEOTIDE SEQUENCE [LARGE SCALE GENOMIC DNA]</scope>
    <source>
        <strain evidence="2 3">JCM 3143</strain>
    </source>
</reference>
<dbReference type="InterPro" id="IPR000182">
    <property type="entry name" value="GNAT_dom"/>
</dbReference>
<organism evidence="2 3">
    <name type="scientific">Nonomuraea helvata</name>
    <dbReference type="NCBI Taxonomy" id="37484"/>
    <lineage>
        <taxon>Bacteria</taxon>
        <taxon>Bacillati</taxon>
        <taxon>Actinomycetota</taxon>
        <taxon>Actinomycetes</taxon>
        <taxon>Streptosporangiales</taxon>
        <taxon>Streptosporangiaceae</taxon>
        <taxon>Nonomuraea</taxon>
    </lineage>
</organism>
<comment type="caution">
    <text evidence="2">The sequence shown here is derived from an EMBL/GenBank/DDBJ whole genome shotgun (WGS) entry which is preliminary data.</text>
</comment>
<dbReference type="InterPro" id="IPR016181">
    <property type="entry name" value="Acyl_CoA_acyltransferase"/>
</dbReference>
<dbReference type="Gene3D" id="3.40.630.30">
    <property type="match status" value="1"/>
</dbReference>
<dbReference type="PANTHER" id="PTHR39173:SF1">
    <property type="entry name" value="ACETYLTRANSFERASE"/>
    <property type="match status" value="1"/>
</dbReference>
<protein>
    <submittedName>
        <fullName evidence="2">GNAT family N-acetyltransferase</fullName>
    </submittedName>
</protein>
<dbReference type="CDD" id="cd04301">
    <property type="entry name" value="NAT_SF"/>
    <property type="match status" value="1"/>
</dbReference>
<proteinExistence type="predicted"/>
<gene>
    <name evidence="2" type="ORF">ACFFSA_20075</name>
</gene>
<accession>A0ABV5S475</accession>
<dbReference type="PROSITE" id="PS51186">
    <property type="entry name" value="GNAT"/>
    <property type="match status" value="1"/>
</dbReference>
<dbReference type="EMBL" id="JBHMBW010000016">
    <property type="protein sequence ID" value="MFB9625391.1"/>
    <property type="molecule type" value="Genomic_DNA"/>
</dbReference>
<keyword evidence="3" id="KW-1185">Reference proteome</keyword>
<dbReference type="SUPFAM" id="SSF55729">
    <property type="entry name" value="Acyl-CoA N-acyltransferases (Nat)"/>
    <property type="match status" value="1"/>
</dbReference>
<feature type="domain" description="N-acetyltransferase" evidence="1">
    <location>
        <begin position="33"/>
        <end position="177"/>
    </location>
</feature>
<name>A0ABV5S475_9ACTN</name>
<dbReference type="RefSeq" id="WP_344987835.1">
    <property type="nucleotide sequence ID" value="NZ_BAAAXV010000002.1"/>
</dbReference>
<dbReference type="PANTHER" id="PTHR39173">
    <property type="entry name" value="ACETYLTRANSFERASE"/>
    <property type="match status" value="1"/>
</dbReference>
<dbReference type="Pfam" id="PF13302">
    <property type="entry name" value="Acetyltransf_3"/>
    <property type="match status" value="1"/>
</dbReference>
<evidence type="ECO:0000313" key="2">
    <source>
        <dbReference type="EMBL" id="MFB9625391.1"/>
    </source>
</evidence>
<evidence type="ECO:0000259" key="1">
    <source>
        <dbReference type="PROSITE" id="PS51186"/>
    </source>
</evidence>
<sequence length="190" mass="20993">MTELIAPTGRLHSSWLAARDEWPPGAHQDGAGLRLVDDDDLDSPEVFASWVERLHQQSDPSLPVGEERVHATHWWIVDGETYLGAIDLRHYLNDFLLEVGGHIGYSIRPSARRQGVATWALGAVLRKAQGLGLDRVLLTCDDDNVGSARTIERNGGVLEDVRSTEIGVKRRYWIALDDAGHTHSARTATS</sequence>
<evidence type="ECO:0000313" key="3">
    <source>
        <dbReference type="Proteomes" id="UP001589532"/>
    </source>
</evidence>
<dbReference type="Proteomes" id="UP001589532">
    <property type="component" value="Unassembled WGS sequence"/>
</dbReference>